<organism evidence="3 4">
    <name type="scientific">Coprinellus micaceus</name>
    <name type="common">Glistening ink-cap mushroom</name>
    <name type="synonym">Coprinus micaceus</name>
    <dbReference type="NCBI Taxonomy" id="71717"/>
    <lineage>
        <taxon>Eukaryota</taxon>
        <taxon>Fungi</taxon>
        <taxon>Dikarya</taxon>
        <taxon>Basidiomycota</taxon>
        <taxon>Agaricomycotina</taxon>
        <taxon>Agaricomycetes</taxon>
        <taxon>Agaricomycetidae</taxon>
        <taxon>Agaricales</taxon>
        <taxon>Agaricineae</taxon>
        <taxon>Psathyrellaceae</taxon>
        <taxon>Coprinellus</taxon>
    </lineage>
</organism>
<dbReference type="PROSITE" id="PS50837">
    <property type="entry name" value="NACHT"/>
    <property type="match status" value="1"/>
</dbReference>
<dbReference type="EMBL" id="QPFP01000013">
    <property type="protein sequence ID" value="TEB33207.1"/>
    <property type="molecule type" value="Genomic_DNA"/>
</dbReference>
<proteinExistence type="predicted"/>
<evidence type="ECO:0000313" key="3">
    <source>
        <dbReference type="EMBL" id="TEB33207.1"/>
    </source>
</evidence>
<dbReference type="PANTHER" id="PTHR10039">
    <property type="entry name" value="AMELOGENIN"/>
    <property type="match status" value="1"/>
</dbReference>
<dbReference type="OrthoDB" id="4760524at2759"/>
<gene>
    <name evidence="3" type="ORF">FA13DRAFT_1730969</name>
</gene>
<evidence type="ECO:0000259" key="2">
    <source>
        <dbReference type="PROSITE" id="PS50837"/>
    </source>
</evidence>
<keyword evidence="1" id="KW-0677">Repeat</keyword>
<dbReference type="Pfam" id="PF24883">
    <property type="entry name" value="NPHP3_N"/>
    <property type="match status" value="1"/>
</dbReference>
<dbReference type="STRING" id="71717.A0A4Y7TGA4"/>
<reference evidence="3 4" key="1">
    <citation type="journal article" date="2019" name="Nat. Ecol. Evol.">
        <title>Megaphylogeny resolves global patterns of mushroom evolution.</title>
        <authorList>
            <person name="Varga T."/>
            <person name="Krizsan K."/>
            <person name="Foldi C."/>
            <person name="Dima B."/>
            <person name="Sanchez-Garcia M."/>
            <person name="Sanchez-Ramirez S."/>
            <person name="Szollosi G.J."/>
            <person name="Szarkandi J.G."/>
            <person name="Papp V."/>
            <person name="Albert L."/>
            <person name="Andreopoulos W."/>
            <person name="Angelini C."/>
            <person name="Antonin V."/>
            <person name="Barry K.W."/>
            <person name="Bougher N.L."/>
            <person name="Buchanan P."/>
            <person name="Buyck B."/>
            <person name="Bense V."/>
            <person name="Catcheside P."/>
            <person name="Chovatia M."/>
            <person name="Cooper J."/>
            <person name="Damon W."/>
            <person name="Desjardin D."/>
            <person name="Finy P."/>
            <person name="Geml J."/>
            <person name="Haridas S."/>
            <person name="Hughes K."/>
            <person name="Justo A."/>
            <person name="Karasinski D."/>
            <person name="Kautmanova I."/>
            <person name="Kiss B."/>
            <person name="Kocsube S."/>
            <person name="Kotiranta H."/>
            <person name="LaButti K.M."/>
            <person name="Lechner B.E."/>
            <person name="Liimatainen K."/>
            <person name="Lipzen A."/>
            <person name="Lukacs Z."/>
            <person name="Mihaltcheva S."/>
            <person name="Morgado L.N."/>
            <person name="Niskanen T."/>
            <person name="Noordeloos M.E."/>
            <person name="Ohm R.A."/>
            <person name="Ortiz-Santana B."/>
            <person name="Ovrebo C."/>
            <person name="Racz N."/>
            <person name="Riley R."/>
            <person name="Savchenko A."/>
            <person name="Shiryaev A."/>
            <person name="Soop K."/>
            <person name="Spirin V."/>
            <person name="Szebenyi C."/>
            <person name="Tomsovsky M."/>
            <person name="Tulloss R.E."/>
            <person name="Uehling J."/>
            <person name="Grigoriev I.V."/>
            <person name="Vagvolgyi C."/>
            <person name="Papp T."/>
            <person name="Martin F.M."/>
            <person name="Miettinen O."/>
            <person name="Hibbett D.S."/>
            <person name="Nagy L.G."/>
        </authorList>
    </citation>
    <scope>NUCLEOTIDE SEQUENCE [LARGE SCALE GENOMIC DNA]</scope>
    <source>
        <strain evidence="3 4">FP101781</strain>
    </source>
</reference>
<name>A0A4Y7TGA4_COPMI</name>
<dbReference type="Gene3D" id="3.40.50.300">
    <property type="entry name" value="P-loop containing nucleotide triphosphate hydrolases"/>
    <property type="match status" value="1"/>
</dbReference>
<sequence>MNSPSRDFFTQEAHFNHVGRDYIDNRTTHVSNVFVGSARLPLDRLEDYVSSGAAHDSAERGPDAPKCHPETRRAVQEEILSWIQYGGNDSKPTTLLWLSGPAGSGKTAIAGSISDECQVRGWLAASFFFSAYSGGPDRRLKRYLIPTLAYHLLQRKSIPGYKDALLLSISENPGVFTSRLDKQLDVLLLEPLRTLQYSSRTTWPIVFIIDGLDECDADPERRFDSEQDRRNSRAENHCEILRSLRRASLDPAFPFRVIIASRPEAAISGYLSAARPTKQIFLDDKYDPRTDIEVFARASLAKIGRDRGLQGDWFPSRVPELLTQEASGQFVYITTALRFVRDPIRPPYEQLKRVLEWRRFDDSRPFAALDALYTGILEASPNPLLAAKWLRFLDPSRMSAPWYKKQLLESFPGETTYLLGSLTSLVGQTSTDSRPTFEFYHKSLLDFLNDPNRSNHLCVGDEDLERFLGSRHYEVFTNRGPQGAIGASDLVDFYGNFSYSLDQYIDSGRLYQADDIDWWLSHHPVPTHCMPSIFAKVHVTCPWHRCIPACRAWRKAILKNCKADSWQSWRLPTTMEILRDKFQKNAYRYKDRAAFPLRRVANC</sequence>
<keyword evidence="4" id="KW-1185">Reference proteome</keyword>
<dbReference type="Proteomes" id="UP000298030">
    <property type="component" value="Unassembled WGS sequence"/>
</dbReference>
<dbReference type="InterPro" id="IPR056884">
    <property type="entry name" value="NPHP3-like_N"/>
</dbReference>
<protein>
    <recommendedName>
        <fullName evidence="2">NACHT domain-containing protein</fullName>
    </recommendedName>
</protein>
<dbReference type="InterPro" id="IPR007111">
    <property type="entry name" value="NACHT_NTPase"/>
</dbReference>
<dbReference type="SUPFAM" id="SSF52540">
    <property type="entry name" value="P-loop containing nucleoside triphosphate hydrolases"/>
    <property type="match status" value="1"/>
</dbReference>
<dbReference type="PANTHER" id="PTHR10039:SF17">
    <property type="entry name" value="FUNGAL STAND N-TERMINAL GOODBYE DOMAIN-CONTAINING PROTEIN-RELATED"/>
    <property type="match status" value="1"/>
</dbReference>
<dbReference type="InterPro" id="IPR027417">
    <property type="entry name" value="P-loop_NTPase"/>
</dbReference>
<evidence type="ECO:0000256" key="1">
    <source>
        <dbReference type="ARBA" id="ARBA00022737"/>
    </source>
</evidence>
<dbReference type="AlphaFoldDB" id="A0A4Y7TGA4"/>
<feature type="domain" description="NACHT" evidence="2">
    <location>
        <begin position="94"/>
        <end position="274"/>
    </location>
</feature>
<evidence type="ECO:0000313" key="4">
    <source>
        <dbReference type="Proteomes" id="UP000298030"/>
    </source>
</evidence>
<comment type="caution">
    <text evidence="3">The sequence shown here is derived from an EMBL/GenBank/DDBJ whole genome shotgun (WGS) entry which is preliminary data.</text>
</comment>
<accession>A0A4Y7TGA4</accession>